<proteinExistence type="predicted"/>
<organism evidence="1">
    <name type="scientific">Arundo donax</name>
    <name type="common">Giant reed</name>
    <name type="synonym">Donax arundinaceus</name>
    <dbReference type="NCBI Taxonomy" id="35708"/>
    <lineage>
        <taxon>Eukaryota</taxon>
        <taxon>Viridiplantae</taxon>
        <taxon>Streptophyta</taxon>
        <taxon>Embryophyta</taxon>
        <taxon>Tracheophyta</taxon>
        <taxon>Spermatophyta</taxon>
        <taxon>Magnoliopsida</taxon>
        <taxon>Liliopsida</taxon>
        <taxon>Poales</taxon>
        <taxon>Poaceae</taxon>
        <taxon>PACMAD clade</taxon>
        <taxon>Arundinoideae</taxon>
        <taxon>Arundineae</taxon>
        <taxon>Arundo</taxon>
    </lineage>
</organism>
<evidence type="ECO:0000313" key="1">
    <source>
        <dbReference type="EMBL" id="JAD38973.1"/>
    </source>
</evidence>
<dbReference type="AlphaFoldDB" id="A0A0A8ZMN6"/>
<accession>A0A0A8ZMN6</accession>
<reference evidence="1" key="2">
    <citation type="journal article" date="2015" name="Data Brief">
        <title>Shoot transcriptome of the giant reed, Arundo donax.</title>
        <authorList>
            <person name="Barrero R.A."/>
            <person name="Guerrero F.D."/>
            <person name="Moolhuijzen P."/>
            <person name="Goolsby J.A."/>
            <person name="Tidwell J."/>
            <person name="Bellgard S.E."/>
            <person name="Bellgard M.I."/>
        </authorList>
    </citation>
    <scope>NUCLEOTIDE SEQUENCE</scope>
    <source>
        <tissue evidence="1">Shoot tissue taken approximately 20 cm above the soil surface</tissue>
    </source>
</reference>
<dbReference type="EMBL" id="GBRH01258922">
    <property type="protein sequence ID" value="JAD38973.1"/>
    <property type="molecule type" value="Transcribed_RNA"/>
</dbReference>
<sequence>MILTKLLDNSNLNLLGYKKEDFKEKVAEICNIPISWANIVDKIQFKIKRFKKYFKGWGYNVAGQLKKNKFPLQRELQDLELMEENGGLFAELARRRALVQANLLQIYSEEELYWFKGTHSTWPLKGDNNT</sequence>
<reference evidence="1" key="1">
    <citation type="submission" date="2014-09" db="EMBL/GenBank/DDBJ databases">
        <authorList>
            <person name="Magalhaes I.L.F."/>
            <person name="Oliveira U."/>
            <person name="Santos F.R."/>
            <person name="Vidigal T.H.D.A."/>
            <person name="Brescovit A.D."/>
            <person name="Santos A.J."/>
        </authorList>
    </citation>
    <scope>NUCLEOTIDE SEQUENCE</scope>
    <source>
        <tissue evidence="1">Shoot tissue taken approximately 20 cm above the soil surface</tissue>
    </source>
</reference>
<protein>
    <submittedName>
        <fullName evidence="1">Uncharacterized protein</fullName>
    </submittedName>
</protein>
<name>A0A0A8ZMN6_ARUDO</name>